<evidence type="ECO:0000313" key="3">
    <source>
        <dbReference type="Proteomes" id="UP000198757"/>
    </source>
</evidence>
<dbReference type="Proteomes" id="UP000198757">
    <property type="component" value="Unassembled WGS sequence"/>
</dbReference>
<evidence type="ECO:0000256" key="1">
    <source>
        <dbReference type="SAM" id="MobiDB-lite"/>
    </source>
</evidence>
<proteinExistence type="predicted"/>
<sequence>MKISASSWSRIRLLRLVAGLLIILAAIQTKEWLLMTGGVVLSAMALLNTGCCSTSSCNRPAPQNNKQTDAVSYEEVH</sequence>
<dbReference type="STRING" id="1285928.SAMN04487894_105265"/>
<feature type="region of interest" description="Disordered" evidence="1">
    <location>
        <begin position="55"/>
        <end position="77"/>
    </location>
</feature>
<accession>A0A1G6RFF7</accession>
<dbReference type="AlphaFoldDB" id="A0A1G6RFF7"/>
<dbReference type="EMBL" id="FMZO01000005">
    <property type="protein sequence ID" value="SDD03379.1"/>
    <property type="molecule type" value="Genomic_DNA"/>
</dbReference>
<feature type="compositionally biased region" description="Polar residues" evidence="1">
    <location>
        <begin position="55"/>
        <end position="70"/>
    </location>
</feature>
<gene>
    <name evidence="2" type="ORF">SAMN04487894_105265</name>
</gene>
<keyword evidence="3" id="KW-1185">Reference proteome</keyword>
<dbReference type="RefSeq" id="WP_143019743.1">
    <property type="nucleotide sequence ID" value="NZ_FMZO01000005.1"/>
</dbReference>
<name>A0A1G6RFF7_NIADE</name>
<organism evidence="2 3">
    <name type="scientific">Niabella drilacis (strain DSM 25811 / CCM 8410 / CCUG 62505 / LMG 26954 / E90)</name>
    <dbReference type="NCBI Taxonomy" id="1285928"/>
    <lineage>
        <taxon>Bacteria</taxon>
        <taxon>Pseudomonadati</taxon>
        <taxon>Bacteroidota</taxon>
        <taxon>Chitinophagia</taxon>
        <taxon>Chitinophagales</taxon>
        <taxon>Chitinophagaceae</taxon>
        <taxon>Niabella</taxon>
    </lineage>
</organism>
<reference evidence="3" key="1">
    <citation type="submission" date="2016-10" db="EMBL/GenBank/DDBJ databases">
        <authorList>
            <person name="Varghese N."/>
            <person name="Submissions S."/>
        </authorList>
    </citation>
    <scope>NUCLEOTIDE SEQUENCE [LARGE SCALE GENOMIC DNA]</scope>
    <source>
        <strain evidence="3">DSM 25811 / CCM 8410 / LMG 26954 / E90</strain>
    </source>
</reference>
<evidence type="ECO:0008006" key="4">
    <source>
        <dbReference type="Google" id="ProtNLM"/>
    </source>
</evidence>
<evidence type="ECO:0000313" key="2">
    <source>
        <dbReference type="EMBL" id="SDD03379.1"/>
    </source>
</evidence>
<protein>
    <recommendedName>
        <fullName evidence="4">DUF2892 domain-containing protein</fullName>
    </recommendedName>
</protein>
<dbReference type="OrthoDB" id="1049592at2"/>